<feature type="domain" description="Peptidase C14 caspase" evidence="2">
    <location>
        <begin position="4"/>
        <end position="234"/>
    </location>
</feature>
<dbReference type="Proteomes" id="UP000621799">
    <property type="component" value="Unassembled WGS sequence"/>
</dbReference>
<dbReference type="EMBL" id="JADEXN010000144">
    <property type="protein sequence ID" value="MBE9041044.1"/>
    <property type="molecule type" value="Genomic_DNA"/>
</dbReference>
<feature type="region of interest" description="Disordered" evidence="1">
    <location>
        <begin position="369"/>
        <end position="408"/>
    </location>
</feature>
<keyword evidence="4" id="KW-1185">Reference proteome</keyword>
<proteinExistence type="predicted"/>
<evidence type="ECO:0000313" key="3">
    <source>
        <dbReference type="EMBL" id="MBE9041044.1"/>
    </source>
</evidence>
<dbReference type="InterPro" id="IPR029030">
    <property type="entry name" value="Caspase-like_dom_sf"/>
</dbReference>
<dbReference type="PANTHER" id="PTHR22576">
    <property type="entry name" value="MUCOSA ASSOCIATED LYMPHOID TISSUE LYMPHOMA TRANSLOCATION PROTEIN 1/PARACASPASE"/>
    <property type="match status" value="1"/>
</dbReference>
<dbReference type="AlphaFoldDB" id="A0A928VVD7"/>
<evidence type="ECO:0000259" key="2">
    <source>
        <dbReference type="Pfam" id="PF00656"/>
    </source>
</evidence>
<gene>
    <name evidence="3" type="ORF">IQ235_09660</name>
</gene>
<dbReference type="InterPro" id="IPR052039">
    <property type="entry name" value="Caspase-related_regulators"/>
</dbReference>
<reference evidence="3" key="1">
    <citation type="submission" date="2020-10" db="EMBL/GenBank/DDBJ databases">
        <authorList>
            <person name="Castelo-Branco R."/>
            <person name="Eusebio N."/>
            <person name="Adriana R."/>
            <person name="Vieira A."/>
            <person name="Brugerolle De Fraissinette N."/>
            <person name="Rezende De Castro R."/>
            <person name="Schneider M.P."/>
            <person name="Vasconcelos V."/>
            <person name="Leao P.N."/>
        </authorList>
    </citation>
    <scope>NUCLEOTIDE SEQUENCE</scope>
    <source>
        <strain evidence="3">LEGE 11467</strain>
    </source>
</reference>
<name>A0A928VVD7_9CYAN</name>
<dbReference type="PANTHER" id="PTHR22576:SF37">
    <property type="entry name" value="MUCOSA-ASSOCIATED LYMPHOID TISSUE LYMPHOMA TRANSLOCATION PROTEIN 1"/>
    <property type="match status" value="1"/>
</dbReference>
<accession>A0A928VVD7</accession>
<feature type="non-terminal residue" evidence="3">
    <location>
        <position position="429"/>
    </location>
</feature>
<dbReference type="Gene3D" id="3.40.50.1460">
    <property type="match status" value="1"/>
</dbReference>
<dbReference type="GO" id="GO:0006508">
    <property type="term" value="P:proteolysis"/>
    <property type="evidence" value="ECO:0007669"/>
    <property type="project" value="InterPro"/>
</dbReference>
<protein>
    <submittedName>
        <fullName evidence="3">Caspase family protein</fullName>
    </submittedName>
</protein>
<feature type="region of interest" description="Disordered" evidence="1">
    <location>
        <begin position="296"/>
        <end position="340"/>
    </location>
</feature>
<dbReference type="Pfam" id="PF00656">
    <property type="entry name" value="Peptidase_C14"/>
    <property type="match status" value="1"/>
</dbReference>
<dbReference type="InterPro" id="IPR011600">
    <property type="entry name" value="Pept_C14_caspase"/>
</dbReference>
<comment type="caution">
    <text evidence="3">The sequence shown here is derived from an EMBL/GenBank/DDBJ whole genome shotgun (WGS) entry which is preliminary data.</text>
</comment>
<evidence type="ECO:0000256" key="1">
    <source>
        <dbReference type="SAM" id="MobiDB-lite"/>
    </source>
</evidence>
<feature type="compositionally biased region" description="Pro residues" evidence="1">
    <location>
        <begin position="377"/>
        <end position="405"/>
    </location>
</feature>
<evidence type="ECO:0000313" key="4">
    <source>
        <dbReference type="Proteomes" id="UP000621799"/>
    </source>
</evidence>
<dbReference type="GO" id="GO:0004197">
    <property type="term" value="F:cysteine-type endopeptidase activity"/>
    <property type="evidence" value="ECO:0007669"/>
    <property type="project" value="InterPro"/>
</dbReference>
<feature type="compositionally biased region" description="Polar residues" evidence="1">
    <location>
        <begin position="324"/>
        <end position="338"/>
    </location>
</feature>
<sequence length="429" mass="47342">MAKNWAIAIGINEYEHLSRPLEYAQRDAQMMRDWLQNRAGFEKVYYYADNSPKIGNTSTRPTYSNLLRLLDERFEKPFMGAGDNFWFFFSGHGVRHEGQDYLMAADSYTANIPKTAIPVSYVLGQLRRCGADNIVLLLDACRDNGGKSAEGMGRETAQQAQQMGVISIASCSPNELSYEVEALGQGVFTYALLEGLGVQGRCATVERLDAYLARRVPQLNREHGKRIQTPLTTAEPIDRAHLILVPEYATLSDVATLKLDAYRAAEDGNRELARQLWIRVLGASPADLEAVTALERLASTPEPSPAPRRQTSRRQSKSPRIVSSVYTHRGTQTRSPTPGVTRRQLMQWSLWGGAGLGLATVGNAIFQGMESDSPISTPSPTPTPKPTPTPEPTPEPTLTPEPPSQPSELAFETFSFDVITVNEKGEEID</sequence>
<dbReference type="SUPFAM" id="SSF52129">
    <property type="entry name" value="Caspase-like"/>
    <property type="match status" value="1"/>
</dbReference>
<organism evidence="3 4">
    <name type="scientific">Zarconia navalis LEGE 11467</name>
    <dbReference type="NCBI Taxonomy" id="1828826"/>
    <lineage>
        <taxon>Bacteria</taxon>
        <taxon>Bacillati</taxon>
        <taxon>Cyanobacteriota</taxon>
        <taxon>Cyanophyceae</taxon>
        <taxon>Oscillatoriophycideae</taxon>
        <taxon>Oscillatoriales</taxon>
        <taxon>Oscillatoriales incertae sedis</taxon>
        <taxon>Zarconia</taxon>
        <taxon>Zarconia navalis</taxon>
    </lineage>
</organism>
<dbReference type="RefSeq" id="WP_264321276.1">
    <property type="nucleotide sequence ID" value="NZ_JADEXN010000144.1"/>
</dbReference>